<keyword evidence="3" id="KW-1185">Reference proteome</keyword>
<reference evidence="3" key="1">
    <citation type="journal article" date="2011" name="Nat. Genet.">
        <title>The Arabidopsis lyrata genome sequence and the basis of rapid genome size change.</title>
        <authorList>
            <person name="Hu T.T."/>
            <person name="Pattyn P."/>
            <person name="Bakker E.G."/>
            <person name="Cao J."/>
            <person name="Cheng J.-F."/>
            <person name="Clark R.M."/>
            <person name="Fahlgren N."/>
            <person name="Fawcett J.A."/>
            <person name="Grimwood J."/>
            <person name="Gundlach H."/>
            <person name="Haberer G."/>
            <person name="Hollister J.D."/>
            <person name="Ossowski S."/>
            <person name="Ottilar R.P."/>
            <person name="Salamov A.A."/>
            <person name="Schneeberger K."/>
            <person name="Spannagl M."/>
            <person name="Wang X."/>
            <person name="Yang L."/>
            <person name="Nasrallah M.E."/>
            <person name="Bergelson J."/>
            <person name="Carrington J.C."/>
            <person name="Gaut B.S."/>
            <person name="Schmutz J."/>
            <person name="Mayer K.F.X."/>
            <person name="Van de Peer Y."/>
            <person name="Grigoriev I.V."/>
            <person name="Nordborg M."/>
            <person name="Weigel D."/>
            <person name="Guo Y.-L."/>
        </authorList>
    </citation>
    <scope>NUCLEOTIDE SEQUENCE [LARGE SCALE GENOMIC DNA]</scope>
    <source>
        <strain evidence="3">cv. MN47</strain>
    </source>
</reference>
<feature type="compositionally biased region" description="Basic and acidic residues" evidence="1">
    <location>
        <begin position="69"/>
        <end position="93"/>
    </location>
</feature>
<dbReference type="HOGENOM" id="CLU_2253799_0_0_1"/>
<proteinExistence type="predicted"/>
<evidence type="ECO:0000313" key="2">
    <source>
        <dbReference type="EMBL" id="EFH53535.1"/>
    </source>
</evidence>
<dbReference type="Gramene" id="Al_scaffold_0005_1057">
    <property type="protein sequence ID" value="Al_scaffold_0005_1057"/>
    <property type="gene ID" value="Al_scaffold_0005_1057"/>
</dbReference>
<evidence type="ECO:0000256" key="1">
    <source>
        <dbReference type="SAM" id="MobiDB-lite"/>
    </source>
</evidence>
<gene>
    <name evidence="2" type="ORF">ARALYDRAFT_665022</name>
</gene>
<organism evidence="3">
    <name type="scientific">Arabidopsis lyrata subsp. lyrata</name>
    <name type="common">Lyre-leaved rock-cress</name>
    <dbReference type="NCBI Taxonomy" id="81972"/>
    <lineage>
        <taxon>Eukaryota</taxon>
        <taxon>Viridiplantae</taxon>
        <taxon>Streptophyta</taxon>
        <taxon>Embryophyta</taxon>
        <taxon>Tracheophyta</taxon>
        <taxon>Spermatophyta</taxon>
        <taxon>Magnoliopsida</taxon>
        <taxon>eudicotyledons</taxon>
        <taxon>Gunneridae</taxon>
        <taxon>Pentapetalae</taxon>
        <taxon>rosids</taxon>
        <taxon>malvids</taxon>
        <taxon>Brassicales</taxon>
        <taxon>Brassicaceae</taxon>
        <taxon>Camelineae</taxon>
        <taxon>Arabidopsis</taxon>
    </lineage>
</organism>
<name>D7LM95_ARALL</name>
<evidence type="ECO:0000313" key="3">
    <source>
        <dbReference type="Proteomes" id="UP000008694"/>
    </source>
</evidence>
<protein>
    <submittedName>
        <fullName evidence="2">Predicted protein</fullName>
    </submittedName>
</protein>
<accession>D7LM95</accession>
<dbReference type="EMBL" id="GL348717">
    <property type="protein sequence ID" value="EFH53535.1"/>
    <property type="molecule type" value="Genomic_DNA"/>
</dbReference>
<dbReference type="AlphaFoldDB" id="D7LM95"/>
<sequence>MVPSDYESLNPIFVGYHSVVIAGLDIVDDEPMAVYSNGDLQDDNGYIYPLAHESLKSREDSKLCWEIRGSGGREGRGVRGGRGGREEEGREGSFEASSKDLAQY</sequence>
<feature type="region of interest" description="Disordered" evidence="1">
    <location>
        <begin position="69"/>
        <end position="104"/>
    </location>
</feature>
<dbReference type="Proteomes" id="UP000008694">
    <property type="component" value="Unassembled WGS sequence"/>
</dbReference>